<organism evidence="1 2">
    <name type="scientific">Candidatus Cryptobacteroides faecipullorum</name>
    <dbReference type="NCBI Taxonomy" id="2840764"/>
    <lineage>
        <taxon>Bacteria</taxon>
        <taxon>Pseudomonadati</taxon>
        <taxon>Bacteroidota</taxon>
        <taxon>Bacteroidia</taxon>
        <taxon>Bacteroidales</taxon>
        <taxon>Candidatus Cryptobacteroides</taxon>
    </lineage>
</organism>
<dbReference type="EMBL" id="JADIMH010000012">
    <property type="protein sequence ID" value="MBO8466626.1"/>
    <property type="molecule type" value="Genomic_DNA"/>
</dbReference>
<comment type="caution">
    <text evidence="1">The sequence shown here is derived from an EMBL/GenBank/DDBJ whole genome shotgun (WGS) entry which is preliminary data.</text>
</comment>
<dbReference type="AlphaFoldDB" id="A0A9D9I620"/>
<proteinExistence type="predicted"/>
<reference evidence="1" key="2">
    <citation type="journal article" date="2021" name="PeerJ">
        <title>Extensive microbial diversity within the chicken gut microbiome revealed by metagenomics and culture.</title>
        <authorList>
            <person name="Gilroy R."/>
            <person name="Ravi A."/>
            <person name="Getino M."/>
            <person name="Pursley I."/>
            <person name="Horton D.L."/>
            <person name="Alikhan N.F."/>
            <person name="Baker D."/>
            <person name="Gharbi K."/>
            <person name="Hall N."/>
            <person name="Watson M."/>
            <person name="Adriaenssens E.M."/>
            <person name="Foster-Nyarko E."/>
            <person name="Jarju S."/>
            <person name="Secka A."/>
            <person name="Antonio M."/>
            <person name="Oren A."/>
            <person name="Chaudhuri R.R."/>
            <person name="La Ragione R."/>
            <person name="Hildebrand F."/>
            <person name="Pallen M.J."/>
        </authorList>
    </citation>
    <scope>NUCLEOTIDE SEQUENCE</scope>
    <source>
        <strain evidence="1">B1-15692</strain>
    </source>
</reference>
<name>A0A9D9I620_9BACT</name>
<gene>
    <name evidence="1" type="ORF">IAB99_02530</name>
</gene>
<protein>
    <submittedName>
        <fullName evidence="1">Uncharacterized protein</fullName>
    </submittedName>
</protein>
<evidence type="ECO:0000313" key="2">
    <source>
        <dbReference type="Proteomes" id="UP000823660"/>
    </source>
</evidence>
<accession>A0A9D9I620</accession>
<sequence>MDFLQQLKQYFADTSPEQLEKDYEELREFNNIGPTVDEYLQCVGDIQEIRISEESILNLNPEFSLDFLYIIK</sequence>
<dbReference type="Proteomes" id="UP000823660">
    <property type="component" value="Unassembled WGS sequence"/>
</dbReference>
<evidence type="ECO:0000313" key="1">
    <source>
        <dbReference type="EMBL" id="MBO8466626.1"/>
    </source>
</evidence>
<reference evidence="1" key="1">
    <citation type="submission" date="2020-10" db="EMBL/GenBank/DDBJ databases">
        <authorList>
            <person name="Gilroy R."/>
        </authorList>
    </citation>
    <scope>NUCLEOTIDE SEQUENCE</scope>
    <source>
        <strain evidence="1">B1-15692</strain>
    </source>
</reference>